<dbReference type="GO" id="GO:0004519">
    <property type="term" value="F:endonuclease activity"/>
    <property type="evidence" value="ECO:0007669"/>
    <property type="project" value="UniProtKB-KW"/>
</dbReference>
<protein>
    <submittedName>
        <fullName evidence="2">Endonuclease domain-containing protein</fullName>
    </submittedName>
</protein>
<gene>
    <name evidence="2" type="ORF">E7Z59_01600</name>
</gene>
<dbReference type="InterPro" id="IPR047216">
    <property type="entry name" value="Endonuclease_DUF559_bact"/>
</dbReference>
<keyword evidence="2" id="KW-0378">Hydrolase</keyword>
<keyword evidence="2" id="KW-0255">Endonuclease</keyword>
<dbReference type="InterPro" id="IPR011335">
    <property type="entry name" value="Restrct_endonuc-II-like"/>
</dbReference>
<name>A0A4S3M2Z0_9FLAO</name>
<dbReference type="PANTHER" id="PTHR38590">
    <property type="entry name" value="BLL0828 PROTEIN"/>
    <property type="match status" value="1"/>
</dbReference>
<feature type="domain" description="DUF559" evidence="1">
    <location>
        <begin position="19"/>
        <end position="124"/>
    </location>
</feature>
<comment type="caution">
    <text evidence="2">The sequence shown here is derived from an EMBL/GenBank/DDBJ whole genome shotgun (WGS) entry which is preliminary data.</text>
</comment>
<sequence>MKIIGVKNRRLHNHNPSRDFRRFLRRRMTPAETYLWGFLKSKKLEGRKFRRQHGIGKYVVDFYCPSERLIVELDGEVHFGDDQVTSYDEKRAAYFERLGIRVLRYENKFVFDYPTWVLEEIKENFNKD</sequence>
<reference evidence="2 3" key="1">
    <citation type="submission" date="2019-04" db="EMBL/GenBank/DDBJ databases">
        <title>Draft genome sequence of Robertkochia marina CC-AMO-30D.</title>
        <authorList>
            <person name="Hameed A."/>
            <person name="Lin S.-Y."/>
            <person name="Shahina M."/>
            <person name="Lai W.-A."/>
            <person name="Young C.-C."/>
        </authorList>
    </citation>
    <scope>NUCLEOTIDE SEQUENCE [LARGE SCALE GENOMIC DNA]</scope>
    <source>
        <strain evidence="2 3">CC-AMO-30D</strain>
    </source>
</reference>
<dbReference type="SUPFAM" id="SSF52980">
    <property type="entry name" value="Restriction endonuclease-like"/>
    <property type="match status" value="1"/>
</dbReference>
<organism evidence="2 3">
    <name type="scientific">Robertkochia marina</name>
    <dbReference type="NCBI Taxonomy" id="1227945"/>
    <lineage>
        <taxon>Bacteria</taxon>
        <taxon>Pseudomonadati</taxon>
        <taxon>Bacteroidota</taxon>
        <taxon>Flavobacteriia</taxon>
        <taxon>Flavobacteriales</taxon>
        <taxon>Flavobacteriaceae</taxon>
        <taxon>Robertkochia</taxon>
    </lineage>
</organism>
<dbReference type="AlphaFoldDB" id="A0A4S3M2Z0"/>
<evidence type="ECO:0000313" key="3">
    <source>
        <dbReference type="Proteomes" id="UP000305939"/>
    </source>
</evidence>
<evidence type="ECO:0000313" key="2">
    <source>
        <dbReference type="EMBL" id="THD69049.1"/>
    </source>
</evidence>
<dbReference type="EMBL" id="SSMC01000001">
    <property type="protein sequence ID" value="THD69049.1"/>
    <property type="molecule type" value="Genomic_DNA"/>
</dbReference>
<evidence type="ECO:0000259" key="1">
    <source>
        <dbReference type="Pfam" id="PF04480"/>
    </source>
</evidence>
<keyword evidence="2" id="KW-0540">Nuclease</keyword>
<dbReference type="PANTHER" id="PTHR38590:SF1">
    <property type="entry name" value="BLL0828 PROTEIN"/>
    <property type="match status" value="1"/>
</dbReference>
<dbReference type="Pfam" id="PF04480">
    <property type="entry name" value="DUF559"/>
    <property type="match status" value="1"/>
</dbReference>
<proteinExistence type="predicted"/>
<dbReference type="InterPro" id="IPR007569">
    <property type="entry name" value="DUF559"/>
</dbReference>
<dbReference type="CDD" id="cd01038">
    <property type="entry name" value="Endonuclease_DUF559"/>
    <property type="match status" value="1"/>
</dbReference>
<keyword evidence="3" id="KW-1185">Reference proteome</keyword>
<dbReference type="Gene3D" id="3.40.960.10">
    <property type="entry name" value="VSR Endonuclease"/>
    <property type="match status" value="1"/>
</dbReference>
<dbReference type="Proteomes" id="UP000305939">
    <property type="component" value="Unassembled WGS sequence"/>
</dbReference>
<dbReference type="RefSeq" id="WP_136334539.1">
    <property type="nucleotide sequence ID" value="NZ_QXMP01000004.1"/>
</dbReference>
<accession>A0A4S3M2Z0</accession>
<dbReference type="OrthoDB" id="9798754at2"/>